<dbReference type="OrthoDB" id="9810135at2"/>
<evidence type="ECO:0000256" key="15">
    <source>
        <dbReference type="HAMAP-Rule" id="MF_01485"/>
    </source>
</evidence>
<comment type="catalytic activity">
    <reaction evidence="13 15">
        <text>Couples ATP hydrolysis with the unwinding of duplex DNA by translocating in the 3'-5' direction.</text>
        <dbReference type="EC" id="5.6.2.4"/>
    </reaction>
</comment>
<evidence type="ECO:0000313" key="19">
    <source>
        <dbReference type="EMBL" id="SUT92297.1"/>
    </source>
</evidence>
<feature type="binding site" evidence="15">
    <location>
        <position position="1025"/>
    </location>
    <ligand>
        <name>Mg(2+)</name>
        <dbReference type="ChEBI" id="CHEBI:18420"/>
    </ligand>
</feature>
<dbReference type="Proteomes" id="UP000254649">
    <property type="component" value="Unassembled WGS sequence"/>
</dbReference>
<dbReference type="Gene3D" id="1.10.3170.10">
    <property type="entry name" value="Recbcd, chain B, domain 2"/>
    <property type="match status" value="1"/>
</dbReference>
<evidence type="ECO:0000256" key="12">
    <source>
        <dbReference type="ARBA" id="ARBA00023235"/>
    </source>
</evidence>
<dbReference type="Gene3D" id="3.90.320.10">
    <property type="match status" value="1"/>
</dbReference>
<dbReference type="GO" id="GO:0008854">
    <property type="term" value="F:exodeoxyribonuclease V activity"/>
    <property type="evidence" value="ECO:0007669"/>
    <property type="project" value="UniProtKB-EC"/>
</dbReference>
<dbReference type="GO" id="GO:0005829">
    <property type="term" value="C:cytosol"/>
    <property type="evidence" value="ECO:0007669"/>
    <property type="project" value="TreeGrafter"/>
</dbReference>
<dbReference type="GO" id="GO:0000287">
    <property type="term" value="F:magnesium ion binding"/>
    <property type="evidence" value="ECO:0007669"/>
    <property type="project" value="UniProtKB-UniRule"/>
</dbReference>
<feature type="domain" description="UvrD-like helicase ATP-binding" evidence="17">
    <location>
        <begin position="5"/>
        <end position="493"/>
    </location>
</feature>
<dbReference type="InterPro" id="IPR000212">
    <property type="entry name" value="DNA_helicase_UvrD/REP"/>
</dbReference>
<keyword evidence="12 15" id="KW-0413">Isomerase</keyword>
<keyword evidence="3 15" id="KW-0547">Nucleotide-binding</keyword>
<name>A0A380TUQ2_9PAST</name>
<protein>
    <recommendedName>
        <fullName evidence="15">RecBCD enzyme subunit RecB</fullName>
        <ecNumber evidence="15">3.1.11.5</ecNumber>
        <ecNumber evidence="15">5.6.2.4</ecNumber>
    </recommendedName>
    <alternativeName>
        <fullName evidence="15">DNA 3'-5' helicase subunit RecB</fullName>
    </alternativeName>
    <alternativeName>
        <fullName evidence="15">Exonuclease V subunit RecB</fullName>
        <shortName evidence="15">ExoV subunit RecB</shortName>
    </alternativeName>
    <alternativeName>
        <fullName evidence="15">Helicase/nuclease RecBCD subunit RecB</fullName>
    </alternativeName>
</protein>
<organism evidence="19 20">
    <name type="scientific">[Actinobacillus] rossii</name>
    <dbReference type="NCBI Taxonomy" id="123820"/>
    <lineage>
        <taxon>Bacteria</taxon>
        <taxon>Pseudomonadati</taxon>
        <taxon>Pseudomonadota</taxon>
        <taxon>Gammaproteobacteria</taxon>
        <taxon>Pasteurellales</taxon>
        <taxon>Pasteurellaceae</taxon>
    </lineage>
</organism>
<dbReference type="CDD" id="cd22352">
    <property type="entry name" value="RecB_C-like"/>
    <property type="match status" value="1"/>
</dbReference>
<evidence type="ECO:0000259" key="18">
    <source>
        <dbReference type="PROSITE" id="PS51217"/>
    </source>
</evidence>
<dbReference type="Pfam" id="PF12705">
    <property type="entry name" value="PDDEXK_1"/>
    <property type="match status" value="1"/>
</dbReference>
<dbReference type="InterPro" id="IPR038726">
    <property type="entry name" value="PDDEXK_AddAB-type"/>
</dbReference>
<keyword evidence="10 15" id="KW-0238">DNA-binding</keyword>
<evidence type="ECO:0000256" key="14">
    <source>
        <dbReference type="ARBA" id="ARBA00048988"/>
    </source>
</evidence>
<comment type="catalytic activity">
    <reaction evidence="14 15">
        <text>ATP + H2O = ADP + phosphate + H(+)</text>
        <dbReference type="Rhea" id="RHEA:13065"/>
        <dbReference type="ChEBI" id="CHEBI:15377"/>
        <dbReference type="ChEBI" id="CHEBI:15378"/>
        <dbReference type="ChEBI" id="CHEBI:30616"/>
        <dbReference type="ChEBI" id="CHEBI:43474"/>
        <dbReference type="ChEBI" id="CHEBI:456216"/>
        <dbReference type="EC" id="5.6.2.4"/>
    </reaction>
</comment>
<feature type="region of interest" description="DNA-binding and helicase activity, interacts with RecC" evidence="15">
    <location>
        <begin position="1"/>
        <end position="916"/>
    </location>
</feature>
<keyword evidence="11 15" id="KW-0234">DNA repair</keyword>
<dbReference type="GO" id="GO:0016887">
    <property type="term" value="F:ATP hydrolysis activity"/>
    <property type="evidence" value="ECO:0007669"/>
    <property type="project" value="RHEA"/>
</dbReference>
<feature type="domain" description="UvrD-like helicase C-terminal" evidence="18">
    <location>
        <begin position="494"/>
        <end position="790"/>
    </location>
</feature>
<dbReference type="InterPro" id="IPR014017">
    <property type="entry name" value="DNA_helicase_UvrD-like_C"/>
</dbReference>
<evidence type="ECO:0000313" key="20">
    <source>
        <dbReference type="Proteomes" id="UP000254649"/>
    </source>
</evidence>
<dbReference type="Gene3D" id="1.10.486.10">
    <property type="entry name" value="PCRA, domain 4"/>
    <property type="match status" value="1"/>
</dbReference>
<evidence type="ECO:0000256" key="7">
    <source>
        <dbReference type="ARBA" id="ARBA00022839"/>
    </source>
</evidence>
<gene>
    <name evidence="15 19" type="primary">recB</name>
    <name evidence="19" type="ORF">NCTC10801_01653</name>
</gene>
<dbReference type="GO" id="GO:0009338">
    <property type="term" value="C:exodeoxyribonuclease V complex"/>
    <property type="evidence" value="ECO:0007669"/>
    <property type="project" value="TreeGrafter"/>
</dbReference>
<keyword evidence="8 15" id="KW-0067">ATP-binding</keyword>
<dbReference type="PANTHER" id="PTHR11070:SF23">
    <property type="entry name" value="RECBCD ENZYME SUBUNIT RECB"/>
    <property type="match status" value="1"/>
</dbReference>
<dbReference type="SUPFAM" id="SSF52980">
    <property type="entry name" value="Restriction endonuclease-like"/>
    <property type="match status" value="1"/>
</dbReference>
<evidence type="ECO:0000259" key="17">
    <source>
        <dbReference type="PROSITE" id="PS51198"/>
    </source>
</evidence>
<dbReference type="GO" id="GO:0003677">
    <property type="term" value="F:DNA binding"/>
    <property type="evidence" value="ECO:0007669"/>
    <property type="project" value="UniProtKB-UniRule"/>
</dbReference>
<keyword evidence="20" id="KW-1185">Reference proteome</keyword>
<dbReference type="HAMAP" id="MF_01485">
    <property type="entry name" value="RecB"/>
    <property type="match status" value="1"/>
</dbReference>
<feature type="binding site" evidence="15">
    <location>
        <position position="1133"/>
    </location>
    <ligand>
        <name>Mg(2+)</name>
        <dbReference type="ChEBI" id="CHEBI:18420"/>
    </ligand>
</feature>
<evidence type="ECO:0000256" key="13">
    <source>
        <dbReference type="ARBA" id="ARBA00034617"/>
    </source>
</evidence>
<dbReference type="Pfam" id="PF00580">
    <property type="entry name" value="UvrD-helicase"/>
    <property type="match status" value="1"/>
</dbReference>
<dbReference type="Gene3D" id="3.40.50.300">
    <property type="entry name" value="P-loop containing nucleotide triphosphate hydrolases"/>
    <property type="match status" value="2"/>
</dbReference>
<feature type="binding site" evidence="16">
    <location>
        <begin position="26"/>
        <end position="33"/>
    </location>
    <ligand>
        <name>ATP</name>
        <dbReference type="ChEBI" id="CHEBI:30616"/>
    </ligand>
</feature>
<comment type="catalytic activity">
    <reaction evidence="15">
        <text>Exonucleolytic cleavage (in the presence of ATP) in either 5'- to 3'- or 3'- to 5'-direction to yield 5'-phosphooligonucleotides.</text>
        <dbReference type="EC" id="3.1.11.5"/>
    </reaction>
</comment>
<comment type="domain">
    <text evidence="15">The N-terminal DNA-binding domain is a ssDNA-dependent ATPase and has ATP-dependent 3'-5' helicase function. This domain interacts with RecC.</text>
</comment>
<keyword evidence="4 15" id="KW-0227">DNA damage</keyword>
<dbReference type="EC" id="5.6.2.4" evidence="15"/>
<accession>A0A380TUQ2</accession>
<dbReference type="Pfam" id="PF13361">
    <property type="entry name" value="UvrD_C"/>
    <property type="match status" value="1"/>
</dbReference>
<comment type="similarity">
    <text evidence="15">Belongs to the helicase family. UvrD subfamily.</text>
</comment>
<keyword evidence="6 15" id="KW-0347">Helicase</keyword>
<evidence type="ECO:0000256" key="6">
    <source>
        <dbReference type="ARBA" id="ARBA00022806"/>
    </source>
</evidence>
<sequence length="1239" mass="143876">MSQTRPQNTALSAISTPLTSTTLIEASAGTGKTFTMASLYLRLLLKVGENNFSRPLMVDEILVVTFTEASTQELKARIRQRIQKAKAQFIAYRNHPDLNIFLDTENEFLVKSENGVTDRYLRNLDLDESIQRLQFAEQNMDLAAIYTIHGFCRRMLMQYAVNSGIHFNLELIKDESALLIKLTNALWREYFYSQSLLVTQFIAKHLQSPANLLARVQSYLTGKNLKVDQNQPHLFDISLTEFLETNIASNQEKLASFLQALKEQWQVNFPEFSPLFLNEFEKGKTMGLSGNKFKQEFYESRVAQIENWVNDLQLNMPPDALWFFTQSYLNGSFKKGNEPFQHSFFHWLDEQKALVSEVSEQDLLYQNVLLYHCVRELNQRLIEYKQNHPEKGFNDLLRLLNSALHTEQGSKLADFIRQQYPFAMIDEFQDTDEEQYQIFSCIYVSQADCGFMMIGDPKQAIYQFRGADIFTYLKAADDAKEQRFTLTKNYRSTPSLINAVNQLLDFDSAFLYEKIQFESVESGKNQPHFELNGQRQPPLQFYVSDKDKINADDMAECCAESILTWLQSAAENNAVFTDGNHKRTVQSDDIAVLVRSGTQAEKVQKALRKRGIASVYLSDRSNVFDSIEAKELALVLTACLYPNNERHILNAISTGLFALTATEIQQVKRSEELLERWGNRFEKYRQVWQYQGVLPMIYQLLLEQDNITGEKTIPEKILALPKGERRLTDLLHLAELLQQAAPLQESEATLLRWFERQVQGTEIDRVDGVQVRLESEQKLVKIVTIHKSKGLEYSLVWLPFLGYNGKDFARDVTTYHSSNGEKYWDIYTRHQSEADEEEFAESMRVLYVALTRAKHQLSIIVPTEFEDKWNALLYVLTQGEIGKNKKLGGKQRGHFLVTALAACLGNEYCQILPIKQAENTAVLEQTEKQTLLNAAEFVGNIEQNWEISSFTSLNRMHERQLYRLREQENLKTTVLIDEARDYDLSEQTEFMPSSTSSSSVIWPNFSMERTPFDFPTGTQFGLVIHHFFEKHDFTQRVSQESAVEICHNLQLDESWQQPMKQWLQNVLDAPLGMGLALSDLRPENCLKELQFYLKFNRTFDVKRFNQLLRDYHPLFVQPYLFDEIQGMLRGFIDLVFRHNGQYYLLDYKTNMLGTQMENYQNDTLNVTMQKHHYDLQYLIYTVALHRYLKIRDPNYTYGSHFSGVIYTFLRGMNGEERNGVYFECPDERLIQALETLFYA</sequence>
<keyword evidence="1 15" id="KW-0540">Nuclease</keyword>
<dbReference type="InterPro" id="IPR004586">
    <property type="entry name" value="RecB"/>
</dbReference>
<evidence type="ECO:0000256" key="10">
    <source>
        <dbReference type="ARBA" id="ARBA00023125"/>
    </source>
</evidence>
<comment type="function">
    <text evidence="15">A helicase/nuclease that prepares dsDNA breaks (DSB) for recombinational DNA repair. Binds to DSBs and unwinds DNA via a highly rapid and processive ATP-dependent bidirectional helicase activity. Unwinds dsDNA until it encounters a Chi (crossover hotspot instigator) sequence from the 3' direction. Cuts ssDNA a few nucleotides 3' to the Chi site. The properties and activities of the enzyme are changed at Chi. The Chi-altered holoenzyme produces a long 3'-ssDNA overhang and facilitates RecA-binding to the ssDNA for homologous DNA recombination and repair. Holoenzyme degrades any linearized DNA that is unable to undergo homologous recombination. In the holoenzyme this subunit contributes ATPase, 3'-5' helicase, exonuclease activity and loads RecA onto ssDNA.</text>
</comment>
<feature type="active site" description="For nuclease activity" evidence="15">
    <location>
        <position position="1146"/>
    </location>
</feature>
<keyword evidence="9 15" id="KW-0460">Magnesium</keyword>
<feature type="region of interest" description="Nuclease activity, interacts with RecD and RecA" evidence="15">
    <location>
        <begin position="944"/>
        <end position="1239"/>
    </location>
</feature>
<dbReference type="PROSITE" id="PS51198">
    <property type="entry name" value="UVRD_HELICASE_ATP_BIND"/>
    <property type="match status" value="1"/>
</dbReference>
<dbReference type="InterPro" id="IPR014016">
    <property type="entry name" value="UvrD-like_ATP-bd"/>
</dbReference>
<reference evidence="19 20" key="1">
    <citation type="submission" date="2018-06" db="EMBL/GenBank/DDBJ databases">
        <authorList>
            <consortium name="Pathogen Informatics"/>
            <person name="Doyle S."/>
        </authorList>
    </citation>
    <scope>NUCLEOTIDE SEQUENCE [LARGE SCALE GENOMIC DNA]</scope>
    <source>
        <strain evidence="19 20">NCTC10801</strain>
    </source>
</reference>
<dbReference type="InterPro" id="IPR027417">
    <property type="entry name" value="P-loop_NTPase"/>
</dbReference>
<comment type="cofactor">
    <cofactor evidence="15">
        <name>Mg(2+)</name>
        <dbReference type="ChEBI" id="CHEBI:18420"/>
    </cofactor>
    <text evidence="15">Binds 1 Mg(2+) ion per subunit.</text>
</comment>
<evidence type="ECO:0000256" key="2">
    <source>
        <dbReference type="ARBA" id="ARBA00022723"/>
    </source>
</evidence>
<evidence type="ECO:0000256" key="4">
    <source>
        <dbReference type="ARBA" id="ARBA00022763"/>
    </source>
</evidence>
<proteinExistence type="inferred from homology"/>
<dbReference type="InterPro" id="IPR011604">
    <property type="entry name" value="PDDEXK-like_dom_sf"/>
</dbReference>
<dbReference type="NCBIfam" id="TIGR00609">
    <property type="entry name" value="recB"/>
    <property type="match status" value="1"/>
</dbReference>
<dbReference type="EC" id="3.1.11.5" evidence="15"/>
<evidence type="ECO:0000256" key="8">
    <source>
        <dbReference type="ARBA" id="ARBA00022840"/>
    </source>
</evidence>
<dbReference type="AlphaFoldDB" id="A0A380TUQ2"/>
<evidence type="ECO:0000256" key="16">
    <source>
        <dbReference type="PROSITE-ProRule" id="PRU00560"/>
    </source>
</evidence>
<keyword evidence="7 15" id="KW-0269">Exonuclease</keyword>
<dbReference type="SUPFAM" id="SSF52540">
    <property type="entry name" value="P-loop containing nucleoside triphosphate hydrolases"/>
    <property type="match status" value="1"/>
</dbReference>
<dbReference type="PROSITE" id="PS51217">
    <property type="entry name" value="UVRD_HELICASE_CTER"/>
    <property type="match status" value="1"/>
</dbReference>
<dbReference type="GO" id="GO:0043138">
    <property type="term" value="F:3'-5' DNA helicase activity"/>
    <property type="evidence" value="ECO:0007669"/>
    <property type="project" value="UniProtKB-UniRule"/>
</dbReference>
<evidence type="ECO:0000256" key="1">
    <source>
        <dbReference type="ARBA" id="ARBA00022722"/>
    </source>
</evidence>
<evidence type="ECO:0000256" key="11">
    <source>
        <dbReference type="ARBA" id="ARBA00023204"/>
    </source>
</evidence>
<comment type="subunit">
    <text evidence="15">Heterotrimer of RecB, RecC and RecD. All subunits contribute to DNA-binding. Interacts with RecA.</text>
</comment>
<dbReference type="PANTHER" id="PTHR11070">
    <property type="entry name" value="UVRD / RECB / PCRA DNA HELICASE FAMILY MEMBER"/>
    <property type="match status" value="1"/>
</dbReference>
<evidence type="ECO:0000256" key="5">
    <source>
        <dbReference type="ARBA" id="ARBA00022801"/>
    </source>
</evidence>
<feature type="binding site" evidence="15">
    <location>
        <position position="1146"/>
    </location>
    <ligand>
        <name>Mg(2+)</name>
        <dbReference type="ChEBI" id="CHEBI:18420"/>
    </ligand>
</feature>
<dbReference type="GO" id="GO:0000724">
    <property type="term" value="P:double-strand break repair via homologous recombination"/>
    <property type="evidence" value="ECO:0007669"/>
    <property type="project" value="UniProtKB-UniRule"/>
</dbReference>
<comment type="domain">
    <text evidence="15">The C-terminal domain has nuclease activity and interacts with RecD. It interacts with RecA, facilitating its loading onto ssDNA.</text>
</comment>
<dbReference type="GO" id="GO:0005524">
    <property type="term" value="F:ATP binding"/>
    <property type="evidence" value="ECO:0007669"/>
    <property type="project" value="UniProtKB-UniRule"/>
</dbReference>
<evidence type="ECO:0000256" key="3">
    <source>
        <dbReference type="ARBA" id="ARBA00022741"/>
    </source>
</evidence>
<evidence type="ECO:0000256" key="9">
    <source>
        <dbReference type="ARBA" id="ARBA00022842"/>
    </source>
</evidence>
<comment type="miscellaneous">
    <text evidence="15">In the RecBCD complex, RecB has a slow 3'-5' helicase, an exonuclease activity and loads RecA onto ssDNA, RecD has a fast 5'-3' helicase activity, while RecC stimulates the ATPase and processivity of the RecB helicase and contributes to recognition of the Chi site.</text>
</comment>
<dbReference type="InterPro" id="IPR011335">
    <property type="entry name" value="Restrct_endonuc-II-like"/>
</dbReference>
<dbReference type="EMBL" id="UFRQ01000003">
    <property type="protein sequence ID" value="SUT92297.1"/>
    <property type="molecule type" value="Genomic_DNA"/>
</dbReference>
<keyword evidence="5 15" id="KW-0378">Hydrolase</keyword>
<keyword evidence="2 15" id="KW-0479">Metal-binding</keyword>